<dbReference type="InterPro" id="IPR001304">
    <property type="entry name" value="C-type_lectin-like"/>
</dbReference>
<dbReference type="PANTHER" id="PTHR45784">
    <property type="entry name" value="C-TYPE LECTIN DOMAIN FAMILY 20 MEMBER A-RELATED"/>
    <property type="match status" value="1"/>
</dbReference>
<dbReference type="PANTHER" id="PTHR45784:SF3">
    <property type="entry name" value="C-TYPE LECTIN DOMAIN FAMILY 4 MEMBER K-LIKE-RELATED"/>
    <property type="match status" value="1"/>
</dbReference>
<dbReference type="Pfam" id="PF00059">
    <property type="entry name" value="Lectin_C"/>
    <property type="match status" value="1"/>
</dbReference>
<dbReference type="Proteomes" id="UP001059041">
    <property type="component" value="Linkage Group LG1"/>
</dbReference>
<dbReference type="Gene3D" id="3.10.100.10">
    <property type="entry name" value="Mannose-Binding Protein A, subunit A"/>
    <property type="match status" value="1"/>
</dbReference>
<proteinExistence type="predicted"/>
<evidence type="ECO:0000259" key="1">
    <source>
        <dbReference type="PROSITE" id="PS50041"/>
    </source>
</evidence>
<reference evidence="2" key="1">
    <citation type="submission" date="2021-02" db="EMBL/GenBank/DDBJ databases">
        <title>Comparative genomics reveals that relaxation of natural selection precedes convergent phenotypic evolution of cavefish.</title>
        <authorList>
            <person name="Peng Z."/>
        </authorList>
    </citation>
    <scope>NUCLEOTIDE SEQUENCE</scope>
    <source>
        <tissue evidence="2">Muscle</tissue>
    </source>
</reference>
<keyword evidence="2" id="KW-0675">Receptor</keyword>
<evidence type="ECO:0000313" key="3">
    <source>
        <dbReference type="Proteomes" id="UP001059041"/>
    </source>
</evidence>
<dbReference type="AlphaFoldDB" id="A0A9W8CBZ1"/>
<name>A0A9W8CBZ1_TRIRA</name>
<feature type="domain" description="C-type lectin" evidence="1">
    <location>
        <begin position="11"/>
        <end position="113"/>
    </location>
</feature>
<organism evidence="2 3">
    <name type="scientific">Triplophysa rosa</name>
    <name type="common">Cave loach</name>
    <dbReference type="NCBI Taxonomy" id="992332"/>
    <lineage>
        <taxon>Eukaryota</taxon>
        <taxon>Metazoa</taxon>
        <taxon>Chordata</taxon>
        <taxon>Craniata</taxon>
        <taxon>Vertebrata</taxon>
        <taxon>Euteleostomi</taxon>
        <taxon>Actinopterygii</taxon>
        <taxon>Neopterygii</taxon>
        <taxon>Teleostei</taxon>
        <taxon>Ostariophysi</taxon>
        <taxon>Cypriniformes</taxon>
        <taxon>Nemacheilidae</taxon>
        <taxon>Triplophysa</taxon>
    </lineage>
</organism>
<dbReference type="InterPro" id="IPR016187">
    <property type="entry name" value="CTDL_fold"/>
</dbReference>
<keyword evidence="3" id="KW-1185">Reference proteome</keyword>
<sequence length="192" mass="22126">MFTEKNGTVKYDLVKSYMTWSDARKHCRDRYTDLVTIRNQTQNEELKDLMYWSIYAWIGLFRNWMWSDGSSLSSINEASAQKLNEANENCATSTYHGYFLDASYSSTFYFYCNTVKVKRQIVKVQVKSKDNVDDAQLQILAMKKLKQTLSGLTADEDLKMKWRKQENGNVFQKQVALPKSANGSSVCQAASL</sequence>
<gene>
    <name evidence="2" type="ORF">IRJ41_022823</name>
</gene>
<dbReference type="SUPFAM" id="SSF56436">
    <property type="entry name" value="C-type lectin-like"/>
    <property type="match status" value="1"/>
</dbReference>
<dbReference type="InterPro" id="IPR016186">
    <property type="entry name" value="C-type_lectin-like/link_sf"/>
</dbReference>
<comment type="caution">
    <text evidence="2">The sequence shown here is derived from an EMBL/GenBank/DDBJ whole genome shotgun (WGS) entry which is preliminary data.</text>
</comment>
<dbReference type="PROSITE" id="PS50041">
    <property type="entry name" value="C_TYPE_LECTIN_2"/>
    <property type="match status" value="1"/>
</dbReference>
<dbReference type="EMBL" id="JAFHDT010000001">
    <property type="protein sequence ID" value="KAI7814600.1"/>
    <property type="molecule type" value="Genomic_DNA"/>
</dbReference>
<protein>
    <submittedName>
        <fullName evidence="2">Macrophage mannose receptor 1-like</fullName>
    </submittedName>
</protein>
<evidence type="ECO:0000313" key="2">
    <source>
        <dbReference type="EMBL" id="KAI7814600.1"/>
    </source>
</evidence>
<dbReference type="SMART" id="SM00034">
    <property type="entry name" value="CLECT"/>
    <property type="match status" value="1"/>
</dbReference>
<accession>A0A9W8CBZ1</accession>